<feature type="compositionally biased region" description="Basic and acidic residues" evidence="1">
    <location>
        <begin position="196"/>
        <end position="212"/>
    </location>
</feature>
<dbReference type="AlphaFoldDB" id="A0A5N6JWS6"/>
<dbReference type="PANTHER" id="PTHR37451">
    <property type="entry name" value="MARVEL DOMAIN"/>
    <property type="match status" value="1"/>
</dbReference>
<evidence type="ECO:0000256" key="1">
    <source>
        <dbReference type="SAM" id="MobiDB-lite"/>
    </source>
</evidence>
<dbReference type="Pfam" id="PF02538">
    <property type="entry name" value="Hydantoinase_B"/>
    <property type="match status" value="1"/>
</dbReference>
<sequence length="430" mass="48896">MSWFSFIWIVLCSVYVIITPRSLPKFYNYWAHLTSEVTLVIFYLTTFALLTSEIPLWDDFDNKSWAESLDKTLVPAARASKAAVALSLIQFITLVVSMGFLAYSIHTYRAASTSKSVHARQIHSSNLSHHNMTPLSSYFPSTPHLLSRSETPSSPRPVFSRQDRPISLPVLQKRPEIGGTYRMRETYDRNIPTQSEYKDREKRKEIRAHDEMTMMESSEDDDERRTDFSPATSPQAETAINFCLSVAVFKMLVGYHLLAVFGPYRAVNDEFHNLLEVTMSEGTILRPVCPAPVSCTTYLLGRTLDIIQALMGQQSPQYSAAAGFSDSLHFFYSGFNPNGEWYQLYQIGFGSVPARPINIGDGPYSHCLFPPVESIPNEEIELSFPRVLKLKKTSYDRWGDEELWSCGKRGGISSRREEDGEFPNRNEEIE</sequence>
<evidence type="ECO:0000313" key="5">
    <source>
        <dbReference type="Proteomes" id="UP000326757"/>
    </source>
</evidence>
<dbReference type="Proteomes" id="UP000326757">
    <property type="component" value="Unassembled WGS sequence"/>
</dbReference>
<dbReference type="InterPro" id="IPR003692">
    <property type="entry name" value="Hydantoinase_B"/>
</dbReference>
<keyword evidence="5" id="KW-1185">Reference proteome</keyword>
<keyword evidence="2" id="KW-0472">Membrane</keyword>
<feature type="transmembrane region" description="Helical" evidence="2">
    <location>
        <begin position="30"/>
        <end position="50"/>
    </location>
</feature>
<feature type="region of interest" description="Disordered" evidence="1">
    <location>
        <begin position="408"/>
        <end position="430"/>
    </location>
</feature>
<protein>
    <recommendedName>
        <fullName evidence="3">Hydantoinase B/oxoprolinase domain-containing protein</fullName>
    </recommendedName>
</protein>
<organism evidence="4 5">
    <name type="scientific">Monilinia laxa</name>
    <name type="common">Brown rot fungus</name>
    <name type="synonym">Sclerotinia laxa</name>
    <dbReference type="NCBI Taxonomy" id="61186"/>
    <lineage>
        <taxon>Eukaryota</taxon>
        <taxon>Fungi</taxon>
        <taxon>Dikarya</taxon>
        <taxon>Ascomycota</taxon>
        <taxon>Pezizomycotina</taxon>
        <taxon>Leotiomycetes</taxon>
        <taxon>Helotiales</taxon>
        <taxon>Sclerotiniaceae</taxon>
        <taxon>Monilinia</taxon>
    </lineage>
</organism>
<keyword evidence="2" id="KW-0812">Transmembrane</keyword>
<evidence type="ECO:0000256" key="2">
    <source>
        <dbReference type="SAM" id="Phobius"/>
    </source>
</evidence>
<evidence type="ECO:0000313" key="4">
    <source>
        <dbReference type="EMBL" id="KAB8293397.1"/>
    </source>
</evidence>
<dbReference type="PANTHER" id="PTHR37451:SF4">
    <property type="entry name" value="MARVEL DOMAIN-CONTAINING PROTEIN"/>
    <property type="match status" value="1"/>
</dbReference>
<feature type="region of interest" description="Disordered" evidence="1">
    <location>
        <begin position="192"/>
        <end position="232"/>
    </location>
</feature>
<keyword evidence="2" id="KW-1133">Transmembrane helix</keyword>
<comment type="caution">
    <text evidence="4">The sequence shown here is derived from an EMBL/GenBank/DDBJ whole genome shotgun (WGS) entry which is preliminary data.</text>
</comment>
<feature type="transmembrane region" description="Helical" evidence="2">
    <location>
        <begin position="82"/>
        <end position="105"/>
    </location>
</feature>
<reference evidence="4 5" key="1">
    <citation type="submission" date="2019-06" db="EMBL/GenBank/DDBJ databases">
        <title>Genome Sequence of the Brown Rot Fungal Pathogen Monilinia laxa.</title>
        <authorList>
            <person name="De Miccolis Angelini R.M."/>
            <person name="Landi L."/>
            <person name="Abate D."/>
            <person name="Pollastro S."/>
            <person name="Romanazzi G."/>
            <person name="Faretra F."/>
        </authorList>
    </citation>
    <scope>NUCLEOTIDE SEQUENCE [LARGE SCALE GENOMIC DNA]</scope>
    <source>
        <strain evidence="4 5">Mlax316</strain>
    </source>
</reference>
<dbReference type="EMBL" id="VIGI01000012">
    <property type="protein sequence ID" value="KAB8293397.1"/>
    <property type="molecule type" value="Genomic_DNA"/>
</dbReference>
<feature type="compositionally biased region" description="Basic and acidic residues" evidence="1">
    <location>
        <begin position="414"/>
        <end position="430"/>
    </location>
</feature>
<dbReference type="OrthoDB" id="3560035at2759"/>
<accession>A0A5N6JWS6</accession>
<gene>
    <name evidence="4" type="ORF">EYC80_007716</name>
</gene>
<feature type="domain" description="Hydantoinase B/oxoprolinase" evidence="3">
    <location>
        <begin position="220"/>
        <end position="395"/>
    </location>
</feature>
<feature type="transmembrane region" description="Helical" evidence="2">
    <location>
        <begin position="6"/>
        <end position="23"/>
    </location>
</feature>
<proteinExistence type="predicted"/>
<dbReference type="GO" id="GO:0003824">
    <property type="term" value="F:catalytic activity"/>
    <property type="evidence" value="ECO:0007669"/>
    <property type="project" value="InterPro"/>
</dbReference>
<name>A0A5N6JWS6_MONLA</name>
<evidence type="ECO:0000259" key="3">
    <source>
        <dbReference type="Pfam" id="PF02538"/>
    </source>
</evidence>